<gene>
    <name evidence="2" type="ORF">JI723_11055</name>
</gene>
<dbReference type="Proteomes" id="UP000596157">
    <property type="component" value="Chromosome"/>
</dbReference>
<accession>A0ABX7AA55</accession>
<feature type="domain" description="DUF4123" evidence="1">
    <location>
        <begin position="7"/>
        <end position="122"/>
    </location>
</feature>
<name>A0ABX7AA55_9GAMM</name>
<dbReference type="InterPro" id="IPR025391">
    <property type="entry name" value="DUF4123"/>
</dbReference>
<dbReference type="RefSeq" id="WP_337979371.1">
    <property type="nucleotide sequence ID" value="NZ_CP067099.1"/>
</dbReference>
<proteinExistence type="predicted"/>
<sequence length="309" mass="36478">MAKLDTCYAIIDAASEPDIFTMLEELDPPASCLYSEPIQPEIAELAPYLVEATPEVRKWLSQRDTPWGIYVYTQATMRELRQHLRKYLMVMIPGQDKPVFWRYYDPRNVWDVLSTFDNWRLHTFLGPIKKLETQLWGEHEESDFELERRRYPESVKQSGKLMKFTASQYADIEGVFERQFIRRISYFFLNARVSIIDEDESFCLDEWIVKAFERPPLNSVKLDQYYSDQSQVISWEMAYALVNFCQANGIHDKHSYMLLCYILITYRIYRFEDVPEDWKSSLASEVGSGDYRVSKLASDVLFEIPSFSN</sequence>
<dbReference type="Pfam" id="PF13503">
    <property type="entry name" value="DUF4123"/>
    <property type="match status" value="1"/>
</dbReference>
<organism evidence="2 3">
    <name type="scientific">Providencia manganoxydans</name>
    <dbReference type="NCBI Taxonomy" id="2923283"/>
    <lineage>
        <taxon>Bacteria</taxon>
        <taxon>Pseudomonadati</taxon>
        <taxon>Pseudomonadota</taxon>
        <taxon>Gammaproteobacteria</taxon>
        <taxon>Enterobacterales</taxon>
        <taxon>Morganellaceae</taxon>
        <taxon>Providencia</taxon>
    </lineage>
</organism>
<keyword evidence="3" id="KW-1185">Reference proteome</keyword>
<reference evidence="3" key="1">
    <citation type="submission" date="2021-01" db="EMBL/GenBank/DDBJ databases">
        <title>Providencia vermicola LLDRA6, a soil-borne Mn(II)-oxidizing bacterium, exploits a strategy of superoxide production coupled to hydrogen peroxide consumption to generate Mn oxides, as revealed by transcriptional up-regulation of genes for phenylacetic acid catabolism.</title>
        <authorList>
            <person name="Chen S."/>
            <person name="Ding Z."/>
            <person name="Chen J."/>
            <person name="Luo J."/>
            <person name="Ruan X."/>
            <person name="Li Z."/>
            <person name="Liao F."/>
            <person name="He J."/>
            <person name="Li D."/>
        </authorList>
    </citation>
    <scope>NUCLEOTIDE SEQUENCE [LARGE SCALE GENOMIC DNA]</scope>
    <source>
        <strain evidence="3">LLDRA6</strain>
    </source>
</reference>
<protein>
    <submittedName>
        <fullName evidence="2">DUF4123 domain-containing protein</fullName>
    </submittedName>
</protein>
<dbReference type="EMBL" id="CP067099">
    <property type="protein sequence ID" value="QQO60851.1"/>
    <property type="molecule type" value="Genomic_DNA"/>
</dbReference>
<evidence type="ECO:0000313" key="2">
    <source>
        <dbReference type="EMBL" id="QQO60851.1"/>
    </source>
</evidence>
<evidence type="ECO:0000259" key="1">
    <source>
        <dbReference type="Pfam" id="PF13503"/>
    </source>
</evidence>
<evidence type="ECO:0000313" key="3">
    <source>
        <dbReference type="Proteomes" id="UP000596157"/>
    </source>
</evidence>
<dbReference type="GeneID" id="92279262"/>